<dbReference type="AlphaFoldDB" id="A0A517N1U1"/>
<organism evidence="2 3">
    <name type="scientific">Adhaeretor mobilis</name>
    <dbReference type="NCBI Taxonomy" id="1930276"/>
    <lineage>
        <taxon>Bacteria</taxon>
        <taxon>Pseudomonadati</taxon>
        <taxon>Planctomycetota</taxon>
        <taxon>Planctomycetia</taxon>
        <taxon>Pirellulales</taxon>
        <taxon>Lacipirellulaceae</taxon>
        <taxon>Adhaeretor</taxon>
    </lineage>
</organism>
<dbReference type="GO" id="GO:0016788">
    <property type="term" value="F:hydrolase activity, acting on ester bonds"/>
    <property type="evidence" value="ECO:0007669"/>
    <property type="project" value="UniProtKB-ARBA"/>
</dbReference>
<accession>A0A517N1U1</accession>
<gene>
    <name evidence="2" type="ORF">HG15A2_44430</name>
</gene>
<dbReference type="Proteomes" id="UP000319852">
    <property type="component" value="Chromosome"/>
</dbReference>
<name>A0A517N1U1_9BACT</name>
<evidence type="ECO:0008006" key="4">
    <source>
        <dbReference type="Google" id="ProtNLM"/>
    </source>
</evidence>
<dbReference type="RefSeq" id="WP_145063052.1">
    <property type="nucleotide sequence ID" value="NZ_CP036263.1"/>
</dbReference>
<dbReference type="KEGG" id="amob:HG15A2_44430"/>
<protein>
    <recommendedName>
        <fullName evidence="4">PEP-CTERM sorting domain-containing protein</fullName>
    </recommendedName>
</protein>
<dbReference type="OrthoDB" id="227157at2"/>
<evidence type="ECO:0000313" key="3">
    <source>
        <dbReference type="Proteomes" id="UP000319852"/>
    </source>
</evidence>
<sequence length="367" mass="40884" precursor="true">MKLSIVLGLLVAAMAVAPARSQTTSYSIGNSFTQDGFKFSNGQELLSGFEQIVLAEGGSHETVPHIRCSSALHSIVADPDTVCITPRSPYDKFPNALPNYEWDFVTMQPHLTQSSTLQDDIDSILTFISLAQQNPQNADTVFYIYATWPGQTTWPYQSEWETPFVDDPTTATRSQREYYEHLLEDVRELTDATVYVVPAGEVLFELDKQIAAGTIPGVTSLNYFYRDLIHLTDEGRYMAAMTFYSMFFKTSPVGLARPTISYGDESATTPGLNDILQQTIWDVVSDHPLSGYTDFNNDEFVDDLDLNIWSSDYGSDRGGEDFIAWQRTYRPPLSNVAGVPEPTTLVLSAMATLSVLLRPRRCAWAGV</sequence>
<keyword evidence="1" id="KW-0732">Signal</keyword>
<dbReference type="Gene3D" id="3.40.50.1110">
    <property type="entry name" value="SGNH hydrolase"/>
    <property type="match status" value="1"/>
</dbReference>
<evidence type="ECO:0000256" key="1">
    <source>
        <dbReference type="SAM" id="SignalP"/>
    </source>
</evidence>
<keyword evidence="3" id="KW-1185">Reference proteome</keyword>
<proteinExistence type="predicted"/>
<feature type="signal peptide" evidence="1">
    <location>
        <begin position="1"/>
        <end position="21"/>
    </location>
</feature>
<dbReference type="EMBL" id="CP036263">
    <property type="protein sequence ID" value="QDT01101.1"/>
    <property type="molecule type" value="Genomic_DNA"/>
</dbReference>
<feature type="chain" id="PRO_5022231454" description="PEP-CTERM sorting domain-containing protein" evidence="1">
    <location>
        <begin position="22"/>
        <end position="367"/>
    </location>
</feature>
<reference evidence="2 3" key="1">
    <citation type="submission" date="2019-02" db="EMBL/GenBank/DDBJ databases">
        <title>Deep-cultivation of Planctomycetes and their phenomic and genomic characterization uncovers novel biology.</title>
        <authorList>
            <person name="Wiegand S."/>
            <person name="Jogler M."/>
            <person name="Boedeker C."/>
            <person name="Pinto D."/>
            <person name="Vollmers J."/>
            <person name="Rivas-Marin E."/>
            <person name="Kohn T."/>
            <person name="Peeters S.H."/>
            <person name="Heuer A."/>
            <person name="Rast P."/>
            <person name="Oberbeckmann S."/>
            <person name="Bunk B."/>
            <person name="Jeske O."/>
            <person name="Meyerdierks A."/>
            <person name="Storesund J.E."/>
            <person name="Kallscheuer N."/>
            <person name="Luecker S."/>
            <person name="Lage O.M."/>
            <person name="Pohl T."/>
            <person name="Merkel B.J."/>
            <person name="Hornburger P."/>
            <person name="Mueller R.-W."/>
            <person name="Bruemmer F."/>
            <person name="Labrenz M."/>
            <person name="Spormann A.M."/>
            <person name="Op den Camp H."/>
            <person name="Overmann J."/>
            <person name="Amann R."/>
            <person name="Jetten M.S.M."/>
            <person name="Mascher T."/>
            <person name="Medema M.H."/>
            <person name="Devos D.P."/>
            <person name="Kaster A.-K."/>
            <person name="Ovreas L."/>
            <person name="Rohde M."/>
            <person name="Galperin M.Y."/>
            <person name="Jogler C."/>
        </authorList>
    </citation>
    <scope>NUCLEOTIDE SEQUENCE [LARGE SCALE GENOMIC DNA]</scope>
    <source>
        <strain evidence="2 3">HG15A2</strain>
    </source>
</reference>
<dbReference type="InterPro" id="IPR036514">
    <property type="entry name" value="SGNH_hydro_sf"/>
</dbReference>
<evidence type="ECO:0000313" key="2">
    <source>
        <dbReference type="EMBL" id="QDT01101.1"/>
    </source>
</evidence>